<organism evidence="1">
    <name type="scientific">uncultured Synechococcales cyanobacterium</name>
    <dbReference type="NCBI Taxonomy" id="1936017"/>
    <lineage>
        <taxon>Bacteria</taxon>
        <taxon>Bacillati</taxon>
        <taxon>Cyanobacteriota</taxon>
        <taxon>Cyanophyceae</taxon>
        <taxon>Synechococcales</taxon>
        <taxon>environmental samples</taxon>
    </lineage>
</organism>
<sequence length="78" mass="8449">MSSKLLVVQVGSSIYSDSLLQAWLLSSTVSPIIMKSRFFAMASGRSQTIAATVSGRNRARTSGFDLAKIFQPFFKSGI</sequence>
<name>A0A6J4V4X6_9CYAN</name>
<evidence type="ECO:0000313" key="1">
    <source>
        <dbReference type="EMBL" id="CAA9569593.1"/>
    </source>
</evidence>
<reference evidence="1" key="1">
    <citation type="submission" date="2020-02" db="EMBL/GenBank/DDBJ databases">
        <authorList>
            <person name="Meier V. D."/>
        </authorList>
    </citation>
    <scope>NUCLEOTIDE SEQUENCE</scope>
    <source>
        <strain evidence="1">AVDCRST_MAG81</strain>
    </source>
</reference>
<dbReference type="AlphaFoldDB" id="A0A6J4V4X6"/>
<proteinExistence type="predicted"/>
<gene>
    <name evidence="1" type="ORF">AVDCRST_MAG81-1449</name>
</gene>
<dbReference type="EMBL" id="CADCWO010000083">
    <property type="protein sequence ID" value="CAA9569593.1"/>
    <property type="molecule type" value="Genomic_DNA"/>
</dbReference>
<protein>
    <submittedName>
        <fullName evidence="1">Uncharacterized protein</fullName>
    </submittedName>
</protein>
<accession>A0A6J4V4X6</accession>